<dbReference type="InterPro" id="IPR050708">
    <property type="entry name" value="T6SS_VgrG/RHS"/>
</dbReference>
<organism evidence="2 3">
    <name type="scientific">Parachitinimonas caeni</name>
    <dbReference type="NCBI Taxonomy" id="3031301"/>
    <lineage>
        <taxon>Bacteria</taxon>
        <taxon>Pseudomonadati</taxon>
        <taxon>Pseudomonadota</taxon>
        <taxon>Betaproteobacteria</taxon>
        <taxon>Neisseriales</taxon>
        <taxon>Chitinibacteraceae</taxon>
        <taxon>Parachitinimonas</taxon>
    </lineage>
</organism>
<dbReference type="InterPro" id="IPR045351">
    <property type="entry name" value="DUF6531"/>
</dbReference>
<evidence type="ECO:0000313" key="2">
    <source>
        <dbReference type="EMBL" id="MDK2127053.1"/>
    </source>
</evidence>
<dbReference type="InterPro" id="IPR031325">
    <property type="entry name" value="RHS_repeat"/>
</dbReference>
<protein>
    <submittedName>
        <fullName evidence="2">DUF6531 domain-containing protein</fullName>
    </submittedName>
</protein>
<dbReference type="RefSeq" id="WP_284103371.1">
    <property type="nucleotide sequence ID" value="NZ_JARRAF010000103.1"/>
</dbReference>
<dbReference type="EMBL" id="JARRAF010000103">
    <property type="protein sequence ID" value="MDK2127053.1"/>
    <property type="molecule type" value="Genomic_DNA"/>
</dbReference>
<dbReference type="NCBIfam" id="TIGR01643">
    <property type="entry name" value="YD_repeat_2x"/>
    <property type="match status" value="1"/>
</dbReference>
<dbReference type="Proteomes" id="UP001172778">
    <property type="component" value="Unassembled WGS sequence"/>
</dbReference>
<sequence>MVAIVTGQGQGLLDTSLNTLGGRSVLGQSASGQGGDQIYVNAANGNLVIQRVDEVLKGIGPDAEVVRTYNSQGQMAGGNGLDHGWMFGFNRRLESETVNNELVWYRIDGDGNRSQYNKNGECAAGGGAYDTLIKKADGNWEWTDGDTGTKEYYEGSNYRLSRIEYADGRKLTLEYRSDGLLSEVKADRKAAATENAVIRFGYDGSNQLTSIRIVNAKAADDKLNLRDGKGEDLARHVGTDYALDGNSVRITTHWQEAGVTKGYTTRYTYSDGRISQITQPDGSELSIAYYNDAHHRVRYILEQTQLGKRYTHFAYDNDGLTRTWISDSELDTPTSAAATTELKYSATGQLASITQPQVDGRRSQVTYEYSTDGRNDLVKVTVLPDSSQSTKDGVTTFYAGHAAGYGNWTQQTDSQGNVIATREYDPTSHLLQSETVYGNPVKPDQLASASGQTTRYFYDNQRHLRFLLTPAGRLTQYTYENGLRRSEIQYGAPLAVETVARLGEWARNQTTTSDGDLGMATKVESQYEYDDLGQLKSRQVGGVTTSYVYDLAGRLVQSWAGNGEKTTYTYDGLGRLLTSKTGTTLTTRHYSGDDTKVASGLVVQITVTDELQKADGKAKTVRKTIETYDRAGELVSRVEVSDLKLDGEDGAKTSYAYDTQGRLRVVGDATGVYTGVFYNAAGLKCAEVDQTGAFVEYHYNANNQLAYTYRYATRLTAEQMGKLYQAGTPILLDLDIEGLQAKGVVPPASVDDRLDLVFYDQRGRAAITVDADGYATETVYDGTGAVLKTIRYGIPYLPLYLLENGATKPRTDGDAGKQRDQLRAYTNLSAQSVMEFFRNQKELIDPDSDTKKTIPTLPDRITRYFTDADGLRTGQLDAEGYLTEYQYDGAGRKIETIRYATQIKGATDSS</sequence>
<dbReference type="PANTHER" id="PTHR32305:SF15">
    <property type="entry name" value="PROTEIN RHSA-RELATED"/>
    <property type="match status" value="1"/>
</dbReference>
<name>A0ABT7E400_9NEIS</name>
<dbReference type="Gene3D" id="2.180.10.10">
    <property type="entry name" value="RHS repeat-associated core"/>
    <property type="match status" value="3"/>
</dbReference>
<dbReference type="PANTHER" id="PTHR32305">
    <property type="match status" value="1"/>
</dbReference>
<proteinExistence type="predicted"/>
<feature type="non-terminal residue" evidence="2">
    <location>
        <position position="910"/>
    </location>
</feature>
<dbReference type="Pfam" id="PF05593">
    <property type="entry name" value="RHS_repeat"/>
    <property type="match status" value="1"/>
</dbReference>
<evidence type="ECO:0000313" key="3">
    <source>
        <dbReference type="Proteomes" id="UP001172778"/>
    </source>
</evidence>
<dbReference type="InterPro" id="IPR006530">
    <property type="entry name" value="YD"/>
</dbReference>
<dbReference type="Pfam" id="PF20148">
    <property type="entry name" value="DUF6531"/>
    <property type="match status" value="1"/>
</dbReference>
<comment type="caution">
    <text evidence="2">The sequence shown here is derived from an EMBL/GenBank/DDBJ whole genome shotgun (WGS) entry which is preliminary data.</text>
</comment>
<evidence type="ECO:0000259" key="1">
    <source>
        <dbReference type="Pfam" id="PF20148"/>
    </source>
</evidence>
<keyword evidence="3" id="KW-1185">Reference proteome</keyword>
<feature type="domain" description="DUF6531" evidence="1">
    <location>
        <begin position="40"/>
        <end position="115"/>
    </location>
</feature>
<accession>A0ABT7E400</accession>
<reference evidence="2" key="1">
    <citation type="submission" date="2023-03" db="EMBL/GenBank/DDBJ databases">
        <title>Chitinimonas shenzhenensis gen. nov., sp. nov., a novel member of family Burkholderiaceae isolated from activated sludge collected in Shen Zhen, China.</title>
        <authorList>
            <person name="Wang X."/>
        </authorList>
    </citation>
    <scope>NUCLEOTIDE SEQUENCE</scope>
    <source>
        <strain evidence="2">DQS-5</strain>
    </source>
</reference>
<gene>
    <name evidence="2" type="ORF">PZA18_23720</name>
</gene>